<dbReference type="PANTHER" id="PTHR48100">
    <property type="entry name" value="BROAD-SPECIFICITY PHOSPHATASE YOR283W-RELATED"/>
    <property type="match status" value="1"/>
</dbReference>
<organism evidence="2 3">
    <name type="scientific">Candidatus Niyogibacteria bacterium RIFCSPLOWO2_01_FULL_45_48</name>
    <dbReference type="NCBI Taxonomy" id="1801724"/>
    <lineage>
        <taxon>Bacteria</taxon>
        <taxon>Candidatus Niyogiibacteriota</taxon>
    </lineage>
</organism>
<dbReference type="InterPro" id="IPR050275">
    <property type="entry name" value="PGM_Phosphatase"/>
</dbReference>
<protein>
    <recommendedName>
        <fullName evidence="4">Phosphoglycerate mutase</fullName>
    </recommendedName>
</protein>
<accession>A0A1G2EZ58</accession>
<comment type="caution">
    <text evidence="2">The sequence shown here is derived from an EMBL/GenBank/DDBJ whole genome shotgun (WGS) entry which is preliminary data.</text>
</comment>
<gene>
    <name evidence="2" type="ORF">A2931_02060</name>
</gene>
<dbReference type="Proteomes" id="UP000177486">
    <property type="component" value="Unassembled WGS sequence"/>
</dbReference>
<dbReference type="PANTHER" id="PTHR48100:SF1">
    <property type="entry name" value="HISTIDINE PHOSPHATASE FAMILY PROTEIN-RELATED"/>
    <property type="match status" value="1"/>
</dbReference>
<dbReference type="Gene3D" id="3.40.50.1240">
    <property type="entry name" value="Phosphoglycerate mutase-like"/>
    <property type="match status" value="1"/>
</dbReference>
<dbReference type="EMBL" id="MHMQ01000015">
    <property type="protein sequence ID" value="OGZ30680.1"/>
    <property type="molecule type" value="Genomic_DNA"/>
</dbReference>
<dbReference type="InterPro" id="IPR029033">
    <property type="entry name" value="His_PPase_superfam"/>
</dbReference>
<feature type="binding site" evidence="1">
    <location>
        <position position="58"/>
    </location>
    <ligand>
        <name>substrate</name>
    </ligand>
</feature>
<dbReference type="Pfam" id="PF00300">
    <property type="entry name" value="His_Phos_1"/>
    <property type="match status" value="1"/>
</dbReference>
<proteinExistence type="predicted"/>
<evidence type="ECO:0000256" key="1">
    <source>
        <dbReference type="PIRSR" id="PIRSR613078-2"/>
    </source>
</evidence>
<dbReference type="InterPro" id="IPR013078">
    <property type="entry name" value="His_Pase_superF_clade-1"/>
</dbReference>
<dbReference type="SMART" id="SM00855">
    <property type="entry name" value="PGAM"/>
    <property type="match status" value="1"/>
</dbReference>
<evidence type="ECO:0000313" key="3">
    <source>
        <dbReference type="Proteomes" id="UP000177486"/>
    </source>
</evidence>
<evidence type="ECO:0000313" key="2">
    <source>
        <dbReference type="EMBL" id="OGZ30680.1"/>
    </source>
</evidence>
<dbReference type="GO" id="GO:0016791">
    <property type="term" value="F:phosphatase activity"/>
    <property type="evidence" value="ECO:0007669"/>
    <property type="project" value="TreeGrafter"/>
</dbReference>
<feature type="binding site" evidence="1">
    <location>
        <begin position="9"/>
        <end position="16"/>
    </location>
    <ligand>
        <name>substrate</name>
    </ligand>
</feature>
<sequence length="211" mass="24038">MAKNIYFIRHGESEGNVSDIRLPETSPLTELGRKQAEYAAKRAAKLPIDAMFASTMVRAQETARIISEKTGKDFESFEFFKERIIPSSHVGKPKDDPLVVEERDHIQKNFGVPGFKHSDEETFDDLKNRASATLDFLASRPEENILVVTHGWILRVILSYVIFGETLTADECDKILGAFRTNNTGITLLKHDETKEKPWKLWIWNDHAHLG</sequence>
<dbReference type="GO" id="GO:0005737">
    <property type="term" value="C:cytoplasm"/>
    <property type="evidence" value="ECO:0007669"/>
    <property type="project" value="TreeGrafter"/>
</dbReference>
<name>A0A1G2EZ58_9BACT</name>
<evidence type="ECO:0008006" key="4">
    <source>
        <dbReference type="Google" id="ProtNLM"/>
    </source>
</evidence>
<dbReference type="CDD" id="cd07067">
    <property type="entry name" value="HP_PGM_like"/>
    <property type="match status" value="1"/>
</dbReference>
<dbReference type="AlphaFoldDB" id="A0A1G2EZ58"/>
<dbReference type="SUPFAM" id="SSF53254">
    <property type="entry name" value="Phosphoglycerate mutase-like"/>
    <property type="match status" value="1"/>
</dbReference>
<reference evidence="2 3" key="1">
    <citation type="journal article" date="2016" name="Nat. Commun.">
        <title>Thousands of microbial genomes shed light on interconnected biogeochemical processes in an aquifer system.</title>
        <authorList>
            <person name="Anantharaman K."/>
            <person name="Brown C.T."/>
            <person name="Hug L.A."/>
            <person name="Sharon I."/>
            <person name="Castelle C.J."/>
            <person name="Probst A.J."/>
            <person name="Thomas B.C."/>
            <person name="Singh A."/>
            <person name="Wilkins M.J."/>
            <person name="Karaoz U."/>
            <person name="Brodie E.L."/>
            <person name="Williams K.H."/>
            <person name="Hubbard S.S."/>
            <person name="Banfield J.F."/>
        </authorList>
    </citation>
    <scope>NUCLEOTIDE SEQUENCE [LARGE SCALE GENOMIC DNA]</scope>
</reference>